<feature type="chain" id="PRO_5045512082" description="Lipoprotein" evidence="1">
    <location>
        <begin position="23"/>
        <end position="122"/>
    </location>
</feature>
<evidence type="ECO:0008006" key="4">
    <source>
        <dbReference type="Google" id="ProtNLM"/>
    </source>
</evidence>
<dbReference type="RefSeq" id="WP_345530841.1">
    <property type="nucleotide sequence ID" value="NZ_BAABLD010000001.1"/>
</dbReference>
<organism evidence="2 3">
    <name type="scientific">Viridibacterium curvum</name>
    <dbReference type="NCBI Taxonomy" id="1101404"/>
    <lineage>
        <taxon>Bacteria</taxon>
        <taxon>Pseudomonadati</taxon>
        <taxon>Pseudomonadota</taxon>
        <taxon>Betaproteobacteria</taxon>
        <taxon>Rhodocyclales</taxon>
        <taxon>Rhodocyclaceae</taxon>
        <taxon>Viridibacterium</taxon>
    </lineage>
</organism>
<keyword evidence="3" id="KW-1185">Reference proteome</keyword>
<feature type="signal peptide" evidence="1">
    <location>
        <begin position="1"/>
        <end position="22"/>
    </location>
</feature>
<evidence type="ECO:0000313" key="3">
    <source>
        <dbReference type="Proteomes" id="UP001500547"/>
    </source>
</evidence>
<dbReference type="Proteomes" id="UP001500547">
    <property type="component" value="Unassembled WGS sequence"/>
</dbReference>
<name>A0ABP9Q676_9RHOO</name>
<evidence type="ECO:0000313" key="2">
    <source>
        <dbReference type="EMBL" id="GAA5157505.1"/>
    </source>
</evidence>
<proteinExistence type="predicted"/>
<keyword evidence="1" id="KW-0732">Signal</keyword>
<reference evidence="3" key="1">
    <citation type="journal article" date="2019" name="Int. J. Syst. Evol. Microbiol.">
        <title>The Global Catalogue of Microorganisms (GCM) 10K type strain sequencing project: providing services to taxonomists for standard genome sequencing and annotation.</title>
        <authorList>
            <consortium name="The Broad Institute Genomics Platform"/>
            <consortium name="The Broad Institute Genome Sequencing Center for Infectious Disease"/>
            <person name="Wu L."/>
            <person name="Ma J."/>
        </authorList>
    </citation>
    <scope>NUCLEOTIDE SEQUENCE [LARGE SCALE GENOMIC DNA]</scope>
    <source>
        <strain evidence="3">JCM 18715</strain>
    </source>
</reference>
<comment type="caution">
    <text evidence="2">The sequence shown here is derived from an EMBL/GenBank/DDBJ whole genome shotgun (WGS) entry which is preliminary data.</text>
</comment>
<dbReference type="EMBL" id="BAABLD010000001">
    <property type="protein sequence ID" value="GAA5157505.1"/>
    <property type="molecule type" value="Genomic_DNA"/>
</dbReference>
<sequence>MNKLITACAVVCVMLLSACSSAPVRLGNVTDASQIDFSKGGERIEVFSRGFQLFGFIPLNINTRHEVAYEELKQLAGDRFITDVRVEESWKYAIVGTFFTTVIRATVYPRLPQAAAQSAPAK</sequence>
<gene>
    <name evidence="2" type="ORF">GCM10025770_00820</name>
</gene>
<dbReference type="PROSITE" id="PS51257">
    <property type="entry name" value="PROKAR_LIPOPROTEIN"/>
    <property type="match status" value="1"/>
</dbReference>
<protein>
    <recommendedName>
        <fullName evidence="4">Lipoprotein</fullName>
    </recommendedName>
</protein>
<accession>A0ABP9Q676</accession>
<evidence type="ECO:0000256" key="1">
    <source>
        <dbReference type="SAM" id="SignalP"/>
    </source>
</evidence>